<dbReference type="PROSITE" id="PS51833">
    <property type="entry name" value="HDOD"/>
    <property type="match status" value="1"/>
</dbReference>
<dbReference type="Pfam" id="PF08668">
    <property type="entry name" value="HDOD"/>
    <property type="match status" value="1"/>
</dbReference>
<name>A0ABQ1I7W9_9ALTE</name>
<proteinExistence type="predicted"/>
<dbReference type="EMBL" id="BMDY01000032">
    <property type="protein sequence ID" value="GGB19935.1"/>
    <property type="molecule type" value="Genomic_DNA"/>
</dbReference>
<dbReference type="Gene3D" id="1.10.3210.10">
    <property type="entry name" value="Hypothetical protein af1432"/>
    <property type="match status" value="1"/>
</dbReference>
<evidence type="ECO:0000259" key="1">
    <source>
        <dbReference type="PROSITE" id="PS51833"/>
    </source>
</evidence>
<dbReference type="PANTHER" id="PTHR33525:SF6">
    <property type="entry name" value="HDOD DOMAIN-CONTAINING PROTEIN"/>
    <property type="match status" value="1"/>
</dbReference>
<dbReference type="InterPro" id="IPR052340">
    <property type="entry name" value="RNase_Y/CdgJ"/>
</dbReference>
<evidence type="ECO:0000313" key="3">
    <source>
        <dbReference type="Proteomes" id="UP000651977"/>
    </source>
</evidence>
<gene>
    <name evidence="2" type="ORF">GCM10007414_36650</name>
</gene>
<feature type="domain" description="HDOD" evidence="1">
    <location>
        <begin position="18"/>
        <end position="210"/>
    </location>
</feature>
<dbReference type="InterPro" id="IPR013976">
    <property type="entry name" value="HDOD"/>
</dbReference>
<organism evidence="2 3">
    <name type="scientific">Agarivorans gilvus</name>
    <dbReference type="NCBI Taxonomy" id="680279"/>
    <lineage>
        <taxon>Bacteria</taxon>
        <taxon>Pseudomonadati</taxon>
        <taxon>Pseudomonadota</taxon>
        <taxon>Gammaproteobacteria</taxon>
        <taxon>Alteromonadales</taxon>
        <taxon>Alteromonadaceae</taxon>
        <taxon>Agarivorans</taxon>
    </lineage>
</organism>
<dbReference type="SUPFAM" id="SSF109604">
    <property type="entry name" value="HD-domain/PDEase-like"/>
    <property type="match status" value="1"/>
</dbReference>
<comment type="caution">
    <text evidence="2">The sequence shown here is derived from an EMBL/GenBank/DDBJ whole genome shotgun (WGS) entry which is preliminary data.</text>
</comment>
<sequence>MSLSITAAEKAILADLSIPPRPQVLLTITQETKKAEPNVAVIAEAIASDVGISGAVLQVVNSAAFRRLNEIKSIHQAVMTLGINRVFPIVKAVALKSAMPASKVLDAFWLEANLLAGCAAATAEELGYESAKDNAYMLGLFHQAGVPALLQAFPEYEKQLAEANNMGWAALAEYERREYGTSHATVAALIAQQWSLPKVMVEAIYYQHDSAGLFQGEELSASSLLMLAILKIARIVAYRKLGVSSEEEAWQDNYDGLLNFLNYEDQQLEDVLNAVAEAQSPA</sequence>
<dbReference type="PANTHER" id="PTHR33525">
    <property type="match status" value="1"/>
</dbReference>
<evidence type="ECO:0000313" key="2">
    <source>
        <dbReference type="EMBL" id="GGB19935.1"/>
    </source>
</evidence>
<reference evidence="3" key="1">
    <citation type="journal article" date="2019" name="Int. J. Syst. Evol. Microbiol.">
        <title>The Global Catalogue of Microorganisms (GCM) 10K type strain sequencing project: providing services to taxonomists for standard genome sequencing and annotation.</title>
        <authorList>
            <consortium name="The Broad Institute Genomics Platform"/>
            <consortium name="The Broad Institute Genome Sequencing Center for Infectious Disease"/>
            <person name="Wu L."/>
            <person name="Ma J."/>
        </authorList>
    </citation>
    <scope>NUCLEOTIDE SEQUENCE [LARGE SCALE GENOMIC DNA]</scope>
    <source>
        <strain evidence="3">CGMCC 1.10131</strain>
    </source>
</reference>
<dbReference type="RefSeq" id="WP_055732496.1">
    <property type="nucleotide sequence ID" value="NZ_BMDY01000032.1"/>
</dbReference>
<accession>A0ABQ1I7W9</accession>
<protein>
    <recommendedName>
        <fullName evidence="1">HDOD domain-containing protein</fullName>
    </recommendedName>
</protein>
<keyword evidence="3" id="KW-1185">Reference proteome</keyword>
<dbReference type="Proteomes" id="UP000651977">
    <property type="component" value="Unassembled WGS sequence"/>
</dbReference>